<protein>
    <submittedName>
        <fullName evidence="1 2">Uncharacterized protein</fullName>
    </submittedName>
</protein>
<reference evidence="1 3" key="1">
    <citation type="journal article" date="2008" name="Science">
        <title>The Physcomitrella genome reveals evolutionary insights into the conquest of land by plants.</title>
        <authorList>
            <person name="Rensing S."/>
            <person name="Lang D."/>
            <person name="Zimmer A."/>
            <person name="Terry A."/>
            <person name="Salamov A."/>
            <person name="Shapiro H."/>
            <person name="Nishiyama T."/>
            <person name="Perroud P.-F."/>
            <person name="Lindquist E."/>
            <person name="Kamisugi Y."/>
            <person name="Tanahashi T."/>
            <person name="Sakakibara K."/>
            <person name="Fujita T."/>
            <person name="Oishi K."/>
            <person name="Shin-I T."/>
            <person name="Kuroki Y."/>
            <person name="Toyoda A."/>
            <person name="Suzuki Y."/>
            <person name="Hashimoto A."/>
            <person name="Yamaguchi K."/>
            <person name="Sugano A."/>
            <person name="Kohara Y."/>
            <person name="Fujiyama A."/>
            <person name="Anterola A."/>
            <person name="Aoki S."/>
            <person name="Ashton N."/>
            <person name="Barbazuk W.B."/>
            <person name="Barker E."/>
            <person name="Bennetzen J."/>
            <person name="Bezanilla M."/>
            <person name="Blankenship R."/>
            <person name="Cho S.H."/>
            <person name="Dutcher S."/>
            <person name="Estelle M."/>
            <person name="Fawcett J.A."/>
            <person name="Gundlach H."/>
            <person name="Hanada K."/>
            <person name="Heyl A."/>
            <person name="Hicks K.A."/>
            <person name="Hugh J."/>
            <person name="Lohr M."/>
            <person name="Mayer K."/>
            <person name="Melkozernov A."/>
            <person name="Murata T."/>
            <person name="Nelson D."/>
            <person name="Pils B."/>
            <person name="Prigge M."/>
            <person name="Reiss B."/>
            <person name="Renner T."/>
            <person name="Rombauts S."/>
            <person name="Rushton P."/>
            <person name="Sanderfoot A."/>
            <person name="Schween G."/>
            <person name="Shiu S.-H."/>
            <person name="Stueber K."/>
            <person name="Theodoulou F.L."/>
            <person name="Tu H."/>
            <person name="Van de Peer Y."/>
            <person name="Verrier P.J."/>
            <person name="Waters E."/>
            <person name="Wood A."/>
            <person name="Yang L."/>
            <person name="Cove D."/>
            <person name="Cuming A."/>
            <person name="Hasebe M."/>
            <person name="Lucas S."/>
            <person name="Mishler D.B."/>
            <person name="Reski R."/>
            <person name="Grigoriev I."/>
            <person name="Quatrano R.S."/>
            <person name="Boore J.L."/>
        </authorList>
    </citation>
    <scope>NUCLEOTIDE SEQUENCE [LARGE SCALE GENOMIC DNA]</scope>
    <source>
        <strain evidence="2 3">cv. Gransden 2004</strain>
    </source>
</reference>
<dbReference type="AlphaFoldDB" id="A0A2K1IEW5"/>
<evidence type="ECO:0000313" key="2">
    <source>
        <dbReference type="EnsemblPlants" id="PAC:32980290.CDS.1"/>
    </source>
</evidence>
<keyword evidence="3" id="KW-1185">Reference proteome</keyword>
<proteinExistence type="predicted"/>
<reference evidence="1 3" key="2">
    <citation type="journal article" date="2018" name="Plant J.">
        <title>The Physcomitrella patens chromosome-scale assembly reveals moss genome structure and evolution.</title>
        <authorList>
            <person name="Lang D."/>
            <person name="Ullrich K.K."/>
            <person name="Murat F."/>
            <person name="Fuchs J."/>
            <person name="Jenkins J."/>
            <person name="Haas F.B."/>
            <person name="Piednoel M."/>
            <person name="Gundlach H."/>
            <person name="Van Bel M."/>
            <person name="Meyberg R."/>
            <person name="Vives C."/>
            <person name="Morata J."/>
            <person name="Symeonidi A."/>
            <person name="Hiss M."/>
            <person name="Muchero W."/>
            <person name="Kamisugi Y."/>
            <person name="Saleh O."/>
            <person name="Blanc G."/>
            <person name="Decker E.L."/>
            <person name="van Gessel N."/>
            <person name="Grimwood J."/>
            <person name="Hayes R.D."/>
            <person name="Graham S.W."/>
            <person name="Gunter L.E."/>
            <person name="McDaniel S.F."/>
            <person name="Hoernstein S.N.W."/>
            <person name="Larsson A."/>
            <person name="Li F.W."/>
            <person name="Perroud P.F."/>
            <person name="Phillips J."/>
            <person name="Ranjan P."/>
            <person name="Rokshar D.S."/>
            <person name="Rothfels C.J."/>
            <person name="Schneider L."/>
            <person name="Shu S."/>
            <person name="Stevenson D.W."/>
            <person name="Thummler F."/>
            <person name="Tillich M."/>
            <person name="Villarreal Aguilar J.C."/>
            <person name="Widiez T."/>
            <person name="Wong G.K."/>
            <person name="Wymore A."/>
            <person name="Zhang Y."/>
            <person name="Zimmer A.D."/>
            <person name="Quatrano R.S."/>
            <person name="Mayer K.F.X."/>
            <person name="Goodstein D."/>
            <person name="Casacuberta J.M."/>
            <person name="Vandepoele K."/>
            <person name="Reski R."/>
            <person name="Cuming A.C."/>
            <person name="Tuskan G.A."/>
            <person name="Maumus F."/>
            <person name="Salse J."/>
            <person name="Schmutz J."/>
            <person name="Rensing S.A."/>
        </authorList>
    </citation>
    <scope>NUCLEOTIDE SEQUENCE [LARGE SCALE GENOMIC DNA]</scope>
    <source>
        <strain evidence="2 3">cv. Gransden 2004</strain>
    </source>
</reference>
<evidence type="ECO:0000313" key="1">
    <source>
        <dbReference type="EMBL" id="PNR27813.1"/>
    </source>
</evidence>
<evidence type="ECO:0000313" key="3">
    <source>
        <dbReference type="Proteomes" id="UP000006727"/>
    </source>
</evidence>
<dbReference type="Proteomes" id="UP000006727">
    <property type="component" value="Chromosome 25"/>
</dbReference>
<dbReference type="EnsemblPlants" id="Pp3c25_14700V3.2">
    <property type="protein sequence ID" value="PAC:32980291.CDS.1"/>
    <property type="gene ID" value="Pp3c25_14700"/>
</dbReference>
<dbReference type="Gramene" id="Pp3c25_14700V3.1">
    <property type="protein sequence ID" value="PAC:32980290.CDS.1"/>
    <property type="gene ID" value="Pp3c25_14700"/>
</dbReference>
<dbReference type="EnsemblPlants" id="Pp3c25_14700V3.1">
    <property type="protein sequence ID" value="PAC:32980290.CDS.1"/>
    <property type="gene ID" value="Pp3c25_14700"/>
</dbReference>
<reference evidence="2" key="3">
    <citation type="submission" date="2020-12" db="UniProtKB">
        <authorList>
            <consortium name="EnsemblPlants"/>
        </authorList>
    </citation>
    <scope>IDENTIFICATION</scope>
</reference>
<dbReference type="PaxDb" id="3218-PP1S129_94V6.1"/>
<gene>
    <name evidence="1" type="ORF">PHYPA_029965</name>
</gene>
<sequence length="53" mass="6103">MGSLIKNHHMQSITQMCYKSLFSSIPSEKHNGSPSQQRLLNPKGLCLTWLFKR</sequence>
<dbReference type="EMBL" id="ABEU02000025">
    <property type="protein sequence ID" value="PNR27813.1"/>
    <property type="molecule type" value="Genomic_DNA"/>
</dbReference>
<dbReference type="Gramene" id="Pp3c25_14700V3.2">
    <property type="protein sequence ID" value="PAC:32980291.CDS.1"/>
    <property type="gene ID" value="Pp3c25_14700"/>
</dbReference>
<organism evidence="1">
    <name type="scientific">Physcomitrium patens</name>
    <name type="common">Spreading-leaved earth moss</name>
    <name type="synonym">Physcomitrella patens</name>
    <dbReference type="NCBI Taxonomy" id="3218"/>
    <lineage>
        <taxon>Eukaryota</taxon>
        <taxon>Viridiplantae</taxon>
        <taxon>Streptophyta</taxon>
        <taxon>Embryophyta</taxon>
        <taxon>Bryophyta</taxon>
        <taxon>Bryophytina</taxon>
        <taxon>Bryopsida</taxon>
        <taxon>Funariidae</taxon>
        <taxon>Funariales</taxon>
        <taxon>Funariaceae</taxon>
        <taxon>Physcomitrium</taxon>
    </lineage>
</organism>
<dbReference type="InParanoid" id="A0A2K1IEW5"/>
<name>A0A2K1IEW5_PHYPA</name>
<accession>A0A2K1IEW5</accession>